<dbReference type="CDD" id="cd06257">
    <property type="entry name" value="DnaJ"/>
    <property type="match status" value="1"/>
</dbReference>
<keyword evidence="5" id="KW-1185">Reference proteome</keyword>
<evidence type="ECO:0000313" key="5">
    <source>
        <dbReference type="Proteomes" id="UP000297475"/>
    </source>
</evidence>
<dbReference type="Gene3D" id="1.10.3680.10">
    <property type="entry name" value="TerB-like"/>
    <property type="match status" value="1"/>
</dbReference>
<evidence type="ECO:0000256" key="2">
    <source>
        <dbReference type="SAM" id="Phobius"/>
    </source>
</evidence>
<evidence type="ECO:0000313" key="4">
    <source>
        <dbReference type="EMBL" id="TGG94957.1"/>
    </source>
</evidence>
<evidence type="ECO:0000259" key="3">
    <source>
        <dbReference type="PROSITE" id="PS50076"/>
    </source>
</evidence>
<keyword evidence="2" id="KW-0812">Transmembrane</keyword>
<dbReference type="CDD" id="cd07316">
    <property type="entry name" value="terB_like_DjlA"/>
    <property type="match status" value="1"/>
</dbReference>
<dbReference type="InterPro" id="IPR029024">
    <property type="entry name" value="TerB-like"/>
</dbReference>
<feature type="domain" description="J" evidence="3">
    <location>
        <begin position="202"/>
        <end position="266"/>
    </location>
</feature>
<dbReference type="Pfam" id="PF00226">
    <property type="entry name" value="DnaJ"/>
    <property type="match status" value="1"/>
</dbReference>
<keyword evidence="2" id="KW-0472">Membrane</keyword>
<dbReference type="Pfam" id="PF05099">
    <property type="entry name" value="TerB"/>
    <property type="match status" value="1"/>
</dbReference>
<dbReference type="Proteomes" id="UP000297475">
    <property type="component" value="Unassembled WGS sequence"/>
</dbReference>
<reference evidence="4 5" key="1">
    <citation type="submission" date="2019-04" db="EMBL/GenBank/DDBJ databases">
        <title>Natronospirillum operosus gen. nov., sp. nov., a haloalkaliphilic satellite isolated from decaying biomass of laboratory culture of cyanobacterium Geitlerinema sp. and proposal of Natronospirillaceae fam. nov. and Saccharospirillaceae fam. nov.</title>
        <authorList>
            <person name="Kevbrin V."/>
            <person name="Boltyanskaya Y."/>
            <person name="Koziaeva V."/>
            <person name="Grouzdev D.S."/>
            <person name="Park M."/>
            <person name="Cho J."/>
        </authorList>
    </citation>
    <scope>NUCLEOTIDE SEQUENCE [LARGE SCALE GENOMIC DNA]</scope>
    <source>
        <strain evidence="4 5">G-116</strain>
    </source>
</reference>
<dbReference type="InterPro" id="IPR007791">
    <property type="entry name" value="DjlA_N"/>
</dbReference>
<proteinExistence type="predicted"/>
<dbReference type="Gene3D" id="1.10.287.110">
    <property type="entry name" value="DnaJ domain"/>
    <property type="match status" value="1"/>
</dbReference>
<dbReference type="InterPro" id="IPR050817">
    <property type="entry name" value="DjlA_DnaK_co-chaperone"/>
</dbReference>
<feature type="transmembrane region" description="Helical" evidence="2">
    <location>
        <begin position="20"/>
        <end position="37"/>
    </location>
</feature>
<sequence>MMWWWGKVAGAALGLYRGGPAGLAFGLFVGHMVDVAVQRWWLRRQQRGLSTDDRQRFFVGTFEFMGHLAKAKGRVTDADIDYARLVMRRLGLNDQHREEAMNAFNRGKAADFDRSALLADLRARLSRGSPLAMIFLETQLEAAYADGHLDATDKALLAEICQAFRINRLQYEKLRHQVRARLVRARKARRPGQPEAQMSAREAREILGVKAGASAPEIKQAYRRAMSQHHPDKLVARGLPESMQRIATERVQLLQSAYAVLKEKRK</sequence>
<accession>A0A4Z0WG74</accession>
<dbReference type="SUPFAM" id="SSF158682">
    <property type="entry name" value="TerB-like"/>
    <property type="match status" value="1"/>
</dbReference>
<dbReference type="PROSITE" id="PS50076">
    <property type="entry name" value="DNAJ_2"/>
    <property type="match status" value="1"/>
</dbReference>
<dbReference type="PANTHER" id="PTHR24074">
    <property type="entry name" value="CO-CHAPERONE PROTEIN DJLA"/>
    <property type="match status" value="1"/>
</dbReference>
<dbReference type="AlphaFoldDB" id="A0A4Z0WG74"/>
<dbReference type="OrthoDB" id="9782583at2"/>
<dbReference type="NCBIfam" id="NF006948">
    <property type="entry name" value="PRK09430.1"/>
    <property type="match status" value="1"/>
</dbReference>
<evidence type="ECO:0000256" key="1">
    <source>
        <dbReference type="ARBA" id="ARBA00023186"/>
    </source>
</evidence>
<protein>
    <submittedName>
        <fullName evidence="4">Co-chaperone DjlA</fullName>
    </submittedName>
</protein>
<dbReference type="InterPro" id="IPR036869">
    <property type="entry name" value="J_dom_sf"/>
</dbReference>
<organism evidence="4 5">
    <name type="scientific">Natronospirillum operosum</name>
    <dbReference type="NCBI Taxonomy" id="2759953"/>
    <lineage>
        <taxon>Bacteria</taxon>
        <taxon>Pseudomonadati</taxon>
        <taxon>Pseudomonadota</taxon>
        <taxon>Gammaproteobacteria</taxon>
        <taxon>Oceanospirillales</taxon>
        <taxon>Natronospirillaceae</taxon>
        <taxon>Natronospirillum</taxon>
    </lineage>
</organism>
<dbReference type="InterPro" id="IPR001623">
    <property type="entry name" value="DnaJ_domain"/>
</dbReference>
<comment type="caution">
    <text evidence="4">The sequence shown here is derived from an EMBL/GenBank/DDBJ whole genome shotgun (WGS) entry which is preliminary data.</text>
</comment>
<name>A0A4Z0WG74_9GAMM</name>
<keyword evidence="2" id="KW-1133">Transmembrane helix</keyword>
<dbReference type="SUPFAM" id="SSF46565">
    <property type="entry name" value="Chaperone J-domain"/>
    <property type="match status" value="1"/>
</dbReference>
<dbReference type="EMBL" id="SRMF01000001">
    <property type="protein sequence ID" value="TGG94957.1"/>
    <property type="molecule type" value="Genomic_DNA"/>
</dbReference>
<dbReference type="PRINTS" id="PR00625">
    <property type="entry name" value="JDOMAIN"/>
</dbReference>
<keyword evidence="1" id="KW-0143">Chaperone</keyword>
<dbReference type="SMART" id="SM00271">
    <property type="entry name" value="DnaJ"/>
    <property type="match status" value="1"/>
</dbReference>
<gene>
    <name evidence="4" type="primary">djlA</name>
    <name evidence="4" type="ORF">E4656_00560</name>
</gene>
<dbReference type="RefSeq" id="WP_135480224.1">
    <property type="nucleotide sequence ID" value="NZ_SRMF01000001.1"/>
</dbReference>